<protein>
    <submittedName>
        <fullName evidence="10">Membrane protein ydgH</fullName>
    </submittedName>
</protein>
<evidence type="ECO:0000256" key="6">
    <source>
        <dbReference type="ARBA" id="ARBA00023136"/>
    </source>
</evidence>
<dbReference type="RefSeq" id="WP_256627452.1">
    <property type="nucleotide sequence ID" value="NZ_UGRY01000006.1"/>
</dbReference>
<feature type="transmembrane region" description="Helical" evidence="8">
    <location>
        <begin position="512"/>
        <end position="530"/>
    </location>
</feature>
<dbReference type="Proteomes" id="UP000255467">
    <property type="component" value="Unassembled WGS sequence"/>
</dbReference>
<feature type="domain" description="SSD" evidence="9">
    <location>
        <begin position="536"/>
        <end position="668"/>
    </location>
</feature>
<dbReference type="SUPFAM" id="SSF82866">
    <property type="entry name" value="Multidrug efflux transporter AcrB transmembrane domain"/>
    <property type="match status" value="2"/>
</dbReference>
<feature type="transmembrane region" description="Helical" evidence="8">
    <location>
        <begin position="170"/>
        <end position="191"/>
    </location>
</feature>
<feature type="transmembrane region" description="Helical" evidence="8">
    <location>
        <begin position="198"/>
        <end position="223"/>
    </location>
</feature>
<feature type="domain" description="SSD" evidence="9">
    <location>
        <begin position="213"/>
        <end position="330"/>
    </location>
</feature>
<dbReference type="Gene3D" id="1.20.1640.10">
    <property type="entry name" value="Multidrug efflux transporter AcrB transmembrane domain"/>
    <property type="match status" value="2"/>
</dbReference>
<accession>A0A379JKZ9</accession>
<dbReference type="InterPro" id="IPR000731">
    <property type="entry name" value="SSD"/>
</dbReference>
<dbReference type="Pfam" id="PF03176">
    <property type="entry name" value="MMPL"/>
    <property type="match status" value="2"/>
</dbReference>
<feature type="transmembrane region" description="Helical" evidence="8">
    <location>
        <begin position="276"/>
        <end position="299"/>
    </location>
</feature>
<evidence type="ECO:0000256" key="3">
    <source>
        <dbReference type="ARBA" id="ARBA00022475"/>
    </source>
</evidence>
<evidence type="ECO:0000256" key="5">
    <source>
        <dbReference type="ARBA" id="ARBA00022989"/>
    </source>
</evidence>
<sequence length="713" mass="73440">MGIWDRYATLVTARRSWLLPILLIAVGGALMAGIGENDTAGSAPRSLPASSESARADRTLEQFPDADTAAAIAVVTRADGGALTESDRAAAADAVARATASGAPPADALVPAPDGAAVLASIPVPADLSGTELSDRVDRLREDARAGLPDDLVLEVTGGPAFAADISDSFAGANTTLLAVTASVVAVLLILTYRSPVLWLVPLLVIGLADRVAISVATGLARWTGLTFDGSTSGITSVLVFGAGTNYALLLVSRYRDELRREPDHRAALRQAVGRAGPAILASNLTVVTALLVLLLAAAPSTRSLGALAAAGLLVALAFVLVGLPPALALCGRRVFWPFVPRPDGTDLAERGAWHTLATRVADRPLPVLAATTALLAVCAAGLFTVDVGLSQTEQFRVRAESVDGFDTLARHFPAGASDPTVVVARSEADAAVGEVLTGTPGVVRATPTGTAPTGLTRWSVVLDAPPASDRSAELVRTLRAGLADIPDAQALVGGSDAEALDTSTTAGRDRLVVIPLILAVVLLILFALLRAVPAALLLVAVTVLSALAALGLGSWLGTHVFGFPALDTNVPLFAFLFLVALGVDYTIFLVTRAREETPEYGTTRAMVRAVSATGAVITSAGIVLAAVFTVLGVLPLITLTQLGIVVGIGIVLDTFVVRTVVIPALFRLIGARIWWPSRPDTHTARVSTTTPREAAVGAVTERSDHEQPSGNE</sequence>
<dbReference type="GO" id="GO:0005886">
    <property type="term" value="C:plasma membrane"/>
    <property type="evidence" value="ECO:0007669"/>
    <property type="project" value="UniProtKB-SubCell"/>
</dbReference>
<gene>
    <name evidence="10" type="primary">ydgH_8</name>
    <name evidence="10" type="ORF">NCTC1934_06537</name>
</gene>
<dbReference type="PROSITE" id="PS50156">
    <property type="entry name" value="SSD"/>
    <property type="match status" value="2"/>
</dbReference>
<evidence type="ECO:0000256" key="2">
    <source>
        <dbReference type="ARBA" id="ARBA00010157"/>
    </source>
</evidence>
<keyword evidence="3" id="KW-1003">Cell membrane</keyword>
<name>A0A379JKZ9_9NOCA</name>
<evidence type="ECO:0000313" key="11">
    <source>
        <dbReference type="Proteomes" id="UP000255467"/>
    </source>
</evidence>
<organism evidence="10 11">
    <name type="scientific">Nocardia otitidiscaviarum</name>
    <dbReference type="NCBI Taxonomy" id="1823"/>
    <lineage>
        <taxon>Bacteria</taxon>
        <taxon>Bacillati</taxon>
        <taxon>Actinomycetota</taxon>
        <taxon>Actinomycetes</taxon>
        <taxon>Mycobacteriales</taxon>
        <taxon>Nocardiaceae</taxon>
        <taxon>Nocardia</taxon>
    </lineage>
</organism>
<keyword evidence="11" id="KW-1185">Reference proteome</keyword>
<reference evidence="10 11" key="1">
    <citation type="submission" date="2018-06" db="EMBL/GenBank/DDBJ databases">
        <authorList>
            <consortium name="Pathogen Informatics"/>
            <person name="Doyle S."/>
        </authorList>
    </citation>
    <scope>NUCLEOTIDE SEQUENCE [LARGE SCALE GENOMIC DNA]</scope>
    <source>
        <strain evidence="10 11">NCTC1934</strain>
    </source>
</reference>
<evidence type="ECO:0000259" key="9">
    <source>
        <dbReference type="PROSITE" id="PS50156"/>
    </source>
</evidence>
<keyword evidence="4 8" id="KW-0812">Transmembrane</keyword>
<keyword evidence="5 8" id="KW-1133">Transmembrane helix</keyword>
<dbReference type="PANTHER" id="PTHR33406">
    <property type="entry name" value="MEMBRANE PROTEIN MJ1562-RELATED"/>
    <property type="match status" value="1"/>
</dbReference>
<dbReference type="EMBL" id="UGRY01000006">
    <property type="protein sequence ID" value="SUD49185.1"/>
    <property type="molecule type" value="Genomic_DNA"/>
</dbReference>
<dbReference type="InterPro" id="IPR002229">
    <property type="entry name" value="RhesusRHD"/>
</dbReference>
<dbReference type="InterPro" id="IPR050545">
    <property type="entry name" value="Mycobact_MmpL"/>
</dbReference>
<feature type="region of interest" description="Disordered" evidence="7">
    <location>
        <begin position="682"/>
        <end position="713"/>
    </location>
</feature>
<proteinExistence type="inferred from homology"/>
<evidence type="ECO:0000256" key="8">
    <source>
        <dbReference type="SAM" id="Phobius"/>
    </source>
</evidence>
<dbReference type="PRINTS" id="PR00342">
    <property type="entry name" value="RHESUSRHD"/>
</dbReference>
<feature type="compositionally biased region" description="Basic and acidic residues" evidence="7">
    <location>
        <begin position="702"/>
        <end position="713"/>
    </location>
</feature>
<keyword evidence="6 8" id="KW-0472">Membrane</keyword>
<evidence type="ECO:0000256" key="7">
    <source>
        <dbReference type="SAM" id="MobiDB-lite"/>
    </source>
</evidence>
<feature type="transmembrane region" description="Helical" evidence="8">
    <location>
        <begin position="644"/>
        <end position="670"/>
    </location>
</feature>
<feature type="transmembrane region" description="Helical" evidence="8">
    <location>
        <begin position="613"/>
        <end position="638"/>
    </location>
</feature>
<dbReference type="InterPro" id="IPR004869">
    <property type="entry name" value="MMPL_dom"/>
</dbReference>
<evidence type="ECO:0000313" key="10">
    <source>
        <dbReference type="EMBL" id="SUD49185.1"/>
    </source>
</evidence>
<feature type="transmembrane region" description="Helical" evidence="8">
    <location>
        <begin position="366"/>
        <end position="386"/>
    </location>
</feature>
<evidence type="ECO:0000256" key="1">
    <source>
        <dbReference type="ARBA" id="ARBA00004651"/>
    </source>
</evidence>
<dbReference type="AlphaFoldDB" id="A0A379JKZ9"/>
<comment type="subcellular location">
    <subcellularLocation>
        <location evidence="1">Cell membrane</location>
        <topology evidence="1">Multi-pass membrane protein</topology>
    </subcellularLocation>
</comment>
<dbReference type="STRING" id="1406858.GCA_000710895_02639"/>
<dbReference type="PANTHER" id="PTHR33406:SF6">
    <property type="entry name" value="MEMBRANE PROTEIN YDGH-RELATED"/>
    <property type="match status" value="1"/>
</dbReference>
<feature type="transmembrane region" description="Helical" evidence="8">
    <location>
        <begin position="16"/>
        <end position="35"/>
    </location>
</feature>
<feature type="transmembrane region" description="Helical" evidence="8">
    <location>
        <begin position="537"/>
        <end position="559"/>
    </location>
</feature>
<feature type="transmembrane region" description="Helical" evidence="8">
    <location>
        <begin position="571"/>
        <end position="592"/>
    </location>
</feature>
<feature type="transmembrane region" description="Helical" evidence="8">
    <location>
        <begin position="305"/>
        <end position="324"/>
    </location>
</feature>
<feature type="transmembrane region" description="Helical" evidence="8">
    <location>
        <begin position="235"/>
        <end position="255"/>
    </location>
</feature>
<comment type="similarity">
    <text evidence="2">Belongs to the resistance-nodulation-cell division (RND) (TC 2.A.6) family. MmpL subfamily.</text>
</comment>
<evidence type="ECO:0000256" key="4">
    <source>
        <dbReference type="ARBA" id="ARBA00022692"/>
    </source>
</evidence>